<dbReference type="Pfam" id="PF01055">
    <property type="entry name" value="Glyco_hydro_31_2nd"/>
    <property type="match status" value="1"/>
</dbReference>
<feature type="domain" description="Glycoside hydrolase family 31 N-terminal" evidence="6">
    <location>
        <begin position="39"/>
        <end position="205"/>
    </location>
</feature>
<accession>A0A0K2SMK7</accession>
<dbReference type="AlphaFoldDB" id="A0A0K2SMK7"/>
<keyword evidence="2 4" id="KW-0378">Hydrolase</keyword>
<dbReference type="InterPro" id="IPR011013">
    <property type="entry name" value="Gal_mutarotase_sf_dom"/>
</dbReference>
<dbReference type="InterPro" id="IPR048395">
    <property type="entry name" value="Glyco_hydro_31_C"/>
</dbReference>
<keyword evidence="3 4" id="KW-0326">Glycosidase</keyword>
<evidence type="ECO:0000313" key="10">
    <source>
        <dbReference type="Proteomes" id="UP000065807"/>
    </source>
</evidence>
<proteinExistence type="inferred from homology"/>
<dbReference type="STRING" id="1555112.LIP_2533"/>
<dbReference type="SUPFAM" id="SSF74650">
    <property type="entry name" value="Galactose mutarotase-like"/>
    <property type="match status" value="1"/>
</dbReference>
<dbReference type="Gene3D" id="2.60.40.1180">
    <property type="entry name" value="Golgi alpha-mannosidase II"/>
    <property type="match status" value="2"/>
</dbReference>
<feature type="domain" description="DUF5110" evidence="7">
    <location>
        <begin position="687"/>
        <end position="755"/>
    </location>
</feature>
<dbReference type="Pfam" id="PF13802">
    <property type="entry name" value="Gal_mutarotas_2"/>
    <property type="match status" value="1"/>
</dbReference>
<dbReference type="Pfam" id="PF21365">
    <property type="entry name" value="Glyco_hydro_31_3rd"/>
    <property type="match status" value="1"/>
</dbReference>
<dbReference type="GO" id="GO:0005975">
    <property type="term" value="P:carbohydrate metabolic process"/>
    <property type="evidence" value="ECO:0007669"/>
    <property type="project" value="InterPro"/>
</dbReference>
<dbReference type="PATRIC" id="fig|1555112.3.peg.2572"/>
<dbReference type="CDD" id="cd14752">
    <property type="entry name" value="GH31_N"/>
    <property type="match status" value="1"/>
</dbReference>
<dbReference type="InterPro" id="IPR017853">
    <property type="entry name" value="GH"/>
</dbReference>
<dbReference type="GO" id="GO:0030246">
    <property type="term" value="F:carbohydrate binding"/>
    <property type="evidence" value="ECO:0007669"/>
    <property type="project" value="InterPro"/>
</dbReference>
<organism evidence="9 10">
    <name type="scientific">Limnochorda pilosa</name>
    <dbReference type="NCBI Taxonomy" id="1555112"/>
    <lineage>
        <taxon>Bacteria</taxon>
        <taxon>Bacillati</taxon>
        <taxon>Bacillota</taxon>
        <taxon>Limnochordia</taxon>
        <taxon>Limnochordales</taxon>
        <taxon>Limnochordaceae</taxon>
        <taxon>Limnochorda</taxon>
    </lineage>
</organism>
<dbReference type="EMBL" id="AP014924">
    <property type="protein sequence ID" value="BAS28363.1"/>
    <property type="molecule type" value="Genomic_DNA"/>
</dbReference>
<evidence type="ECO:0000259" key="6">
    <source>
        <dbReference type="Pfam" id="PF13802"/>
    </source>
</evidence>
<dbReference type="SUPFAM" id="SSF51011">
    <property type="entry name" value="Glycosyl hydrolase domain"/>
    <property type="match status" value="1"/>
</dbReference>
<dbReference type="Gene3D" id="3.20.20.80">
    <property type="entry name" value="Glycosidases"/>
    <property type="match status" value="2"/>
</dbReference>
<dbReference type="Proteomes" id="UP000065807">
    <property type="component" value="Chromosome"/>
</dbReference>
<reference evidence="10" key="1">
    <citation type="submission" date="2015-07" db="EMBL/GenBank/DDBJ databases">
        <title>Complete genome sequence and phylogenetic analysis of Limnochorda pilosa.</title>
        <authorList>
            <person name="Watanabe M."/>
            <person name="Kojima H."/>
            <person name="Fukui M."/>
        </authorList>
    </citation>
    <scope>NUCLEOTIDE SEQUENCE [LARGE SCALE GENOMIC DNA]</scope>
    <source>
        <strain evidence="10">HC45</strain>
    </source>
</reference>
<feature type="domain" description="Glycoside hydrolase family 31 TIM barrel" evidence="5">
    <location>
        <begin position="248"/>
        <end position="577"/>
    </location>
</feature>
<dbReference type="InterPro" id="IPR000322">
    <property type="entry name" value="Glyco_hydro_31_TIM"/>
</dbReference>
<keyword evidence="10" id="KW-1185">Reference proteome</keyword>
<evidence type="ECO:0000256" key="1">
    <source>
        <dbReference type="ARBA" id="ARBA00007806"/>
    </source>
</evidence>
<dbReference type="KEGG" id="lpil:LIP_2533"/>
<dbReference type="PANTHER" id="PTHR22762:SF166">
    <property type="entry name" value="ALPHA-GLUCOSIDASE"/>
    <property type="match status" value="1"/>
</dbReference>
<evidence type="ECO:0000259" key="8">
    <source>
        <dbReference type="Pfam" id="PF21365"/>
    </source>
</evidence>
<evidence type="ECO:0000256" key="3">
    <source>
        <dbReference type="ARBA" id="ARBA00023295"/>
    </source>
</evidence>
<dbReference type="GO" id="GO:0004553">
    <property type="term" value="F:hydrolase activity, hydrolyzing O-glycosyl compounds"/>
    <property type="evidence" value="ECO:0007669"/>
    <property type="project" value="InterPro"/>
</dbReference>
<gene>
    <name evidence="9" type="ORF">LIP_2533</name>
</gene>
<feature type="domain" description="Glycosyl hydrolase family 31 C-terminal" evidence="8">
    <location>
        <begin position="585"/>
        <end position="670"/>
    </location>
</feature>
<dbReference type="InterPro" id="IPR033403">
    <property type="entry name" value="DUF5110"/>
</dbReference>
<evidence type="ECO:0000259" key="5">
    <source>
        <dbReference type="Pfam" id="PF01055"/>
    </source>
</evidence>
<evidence type="ECO:0000313" key="9">
    <source>
        <dbReference type="EMBL" id="BAS28363.1"/>
    </source>
</evidence>
<dbReference type="SUPFAM" id="SSF51445">
    <property type="entry name" value="(Trans)glycosidases"/>
    <property type="match status" value="1"/>
</dbReference>
<name>A0A0K2SMK7_LIMPI</name>
<dbReference type="PROSITE" id="PS00129">
    <property type="entry name" value="GLYCOSYL_HYDROL_F31_1"/>
    <property type="match status" value="1"/>
</dbReference>
<dbReference type="Gene3D" id="2.60.40.1760">
    <property type="entry name" value="glycosyl hydrolase (family 31)"/>
    <property type="match status" value="1"/>
</dbReference>
<dbReference type="InterPro" id="IPR013780">
    <property type="entry name" value="Glyco_hydro_b"/>
</dbReference>
<comment type="similarity">
    <text evidence="1 4">Belongs to the glycosyl hydrolase 31 family.</text>
</comment>
<dbReference type="InterPro" id="IPR025887">
    <property type="entry name" value="Glyco_hydro_31_N_dom"/>
</dbReference>
<protein>
    <submittedName>
        <fullName evidence="9">Alpha-glucosidase</fullName>
    </submittedName>
</protein>
<reference evidence="10" key="2">
    <citation type="journal article" date="2016" name="Int. J. Syst. Evol. Microbiol.">
        <title>Complete genome sequence and cell structure of Limnochorda pilosa, a Gram-negative spore-former within the phylum Firmicutes.</title>
        <authorList>
            <person name="Watanabe M."/>
            <person name="Kojima H."/>
            <person name="Fukui M."/>
        </authorList>
    </citation>
    <scope>NUCLEOTIDE SEQUENCE [LARGE SCALE GENOMIC DNA]</scope>
    <source>
        <strain evidence="10">HC45</strain>
    </source>
</reference>
<dbReference type="PANTHER" id="PTHR22762">
    <property type="entry name" value="ALPHA-GLUCOSIDASE"/>
    <property type="match status" value="1"/>
</dbReference>
<dbReference type="Pfam" id="PF17137">
    <property type="entry name" value="DUF5110"/>
    <property type="match status" value="1"/>
</dbReference>
<dbReference type="InterPro" id="IPR030458">
    <property type="entry name" value="Glyco_hydro_31_AS"/>
</dbReference>
<dbReference type="CDD" id="cd06604">
    <property type="entry name" value="GH31_glucosidase_II_MalA"/>
    <property type="match status" value="1"/>
</dbReference>
<sequence length="803" mass="91224">MRQRGRSVSMDAAYRSLGRADGIRWTPAGVEVEAPPARLAVRFLAPDVVRVEMTPAPEVPEPLPFARTEAEWERPGVAHEERGASLWLASDAMAVEIQSDPVRLVFRDGEGRLLDRDDPESGMGWRYGSVHSFREARPGDRAYGFGEKTGPLDKRGQRMTMWTTDVLPHLPTTDPLYQAIPFYVIWNAGRAHGLFFENTHRTHFDMDREGTGRYHVWSEGGRLVYYLFAGPTFAQVLERYTRLTGRMPLPPRWSLGFQQSRWGYVPQQRVEELARTFRERRIPCDVIYLDIDYMDGYRVFTWDPKRFPDPSGLCRGLKEQGFRVVTIVDPGVKVDSSYPVFREGLEAGHYVEDPAGKPYMGRVWPGEVHFPDFLQERVRRWWGDWHRTLLDAGVAGIWNDMNEPADFRVHDEDRTLPEGTLHRTDEGEVHPHREVHNLYALLMGRATSEALRRMRPQERPFLLTRSGFAGIQRYAAVWTGDNSSWWEHLAMAIPMLLNLGLSGVAFVGADVGGFRDDAEPELYARWVQLGAFTPFFRAHSAHDTRAQEPWTFGPEVEAIARGAIELRYRILPYLYTLFWEAHRTGAPIMRPLVYHFPDDPVAARVQDAFLLGPDLLVAPVLQPQARERMAYLPEGEWVDFWTGEVSRGPAHRVVEAPLERIPLFVRAGAMLPMGPVTQHTGEAGWQELTLLLYPGEAPSHWKTVLYEDDGATPAHEQGVSSRRAMALAVRERHLALDLADPEGSYAPARREVGVEVPFLPGPPRQVLLDGRQLAEGSGFTYETGRGLRLQVPQEGAHRLEVAW</sequence>
<evidence type="ECO:0000259" key="7">
    <source>
        <dbReference type="Pfam" id="PF17137"/>
    </source>
</evidence>
<evidence type="ECO:0000256" key="2">
    <source>
        <dbReference type="ARBA" id="ARBA00022801"/>
    </source>
</evidence>
<evidence type="ECO:0000256" key="4">
    <source>
        <dbReference type="RuleBase" id="RU361185"/>
    </source>
</evidence>